<dbReference type="PANTHER" id="PTHR26374:SF456">
    <property type="entry name" value="ZINC FINGER PROTEIN ZAT5-LIKE"/>
    <property type="match status" value="1"/>
</dbReference>
<keyword evidence="13" id="KW-1185">Reference proteome</keyword>
<keyword evidence="4 9" id="KW-0863">Zinc-finger</keyword>
<dbReference type="SUPFAM" id="SSF57667">
    <property type="entry name" value="beta-beta-alpha zinc fingers"/>
    <property type="match status" value="1"/>
</dbReference>
<evidence type="ECO:0000256" key="4">
    <source>
        <dbReference type="ARBA" id="ARBA00022771"/>
    </source>
</evidence>
<dbReference type="Pfam" id="PF13912">
    <property type="entry name" value="zf-C2H2_6"/>
    <property type="match status" value="2"/>
</dbReference>
<accession>A0A9P1ENI3</accession>
<dbReference type="EMBL" id="CAMAPE010000080">
    <property type="protein sequence ID" value="CAH9119496.1"/>
    <property type="molecule type" value="Genomic_DNA"/>
</dbReference>
<name>A0A9P1ENI3_CUSEU</name>
<dbReference type="PROSITE" id="PS50157">
    <property type="entry name" value="ZINC_FINGER_C2H2_2"/>
    <property type="match status" value="2"/>
</dbReference>
<evidence type="ECO:0000256" key="9">
    <source>
        <dbReference type="PROSITE-ProRule" id="PRU00042"/>
    </source>
</evidence>
<proteinExistence type="predicted"/>
<keyword evidence="3" id="KW-0677">Repeat</keyword>
<gene>
    <name evidence="12" type="ORF">CEURO_LOCUS22323</name>
</gene>
<feature type="region of interest" description="Disordered" evidence="10">
    <location>
        <begin position="1"/>
        <end position="59"/>
    </location>
</feature>
<dbReference type="PANTHER" id="PTHR26374">
    <property type="entry name" value="ZINC FINGER PROTEIN ZAT5"/>
    <property type="match status" value="1"/>
</dbReference>
<feature type="compositionally biased region" description="Low complexity" evidence="10">
    <location>
        <begin position="22"/>
        <end position="33"/>
    </location>
</feature>
<feature type="region of interest" description="Disordered" evidence="10">
    <location>
        <begin position="181"/>
        <end position="240"/>
    </location>
</feature>
<feature type="domain" description="C2H2-type" evidence="11">
    <location>
        <begin position="146"/>
        <end position="168"/>
    </location>
</feature>
<evidence type="ECO:0000313" key="12">
    <source>
        <dbReference type="EMBL" id="CAH9119496.1"/>
    </source>
</evidence>
<keyword evidence="6" id="KW-0805">Transcription regulation</keyword>
<sequence>MIRQSKMALCKGKRSKRPRASPPRVAVYSSSSGSGDGGSMFCPSVDHSQASSSSQISTEEDEDVAHCLILLARGGPKAGKMKTASTAAVSGGYECKTCNRIFPSFQALGGHRASHNKKQSTSDHQESRHKGGGGGKTEDMRSNRIHGCSICGSEFFSGQALGGHMRRHRPLHMNGVTVSTTKAAASSSMDDDDQEKPATGFTLDLNLPAPGEDQAGDDGDGNSMSVSSVFSGPDSLDCHY</sequence>
<dbReference type="InterPro" id="IPR036236">
    <property type="entry name" value="Znf_C2H2_sf"/>
</dbReference>
<evidence type="ECO:0000259" key="11">
    <source>
        <dbReference type="PROSITE" id="PS50157"/>
    </source>
</evidence>
<keyword evidence="2" id="KW-0479">Metal-binding</keyword>
<evidence type="ECO:0000256" key="6">
    <source>
        <dbReference type="ARBA" id="ARBA00023015"/>
    </source>
</evidence>
<dbReference type="Proteomes" id="UP001152484">
    <property type="component" value="Unassembled WGS sequence"/>
</dbReference>
<reference evidence="12" key="1">
    <citation type="submission" date="2022-07" db="EMBL/GenBank/DDBJ databases">
        <authorList>
            <person name="Macas J."/>
            <person name="Novak P."/>
            <person name="Neumann P."/>
        </authorList>
    </citation>
    <scope>NUCLEOTIDE SEQUENCE</scope>
</reference>
<evidence type="ECO:0000256" key="10">
    <source>
        <dbReference type="SAM" id="MobiDB-lite"/>
    </source>
</evidence>
<dbReference type="GO" id="GO:0005634">
    <property type="term" value="C:nucleus"/>
    <property type="evidence" value="ECO:0007669"/>
    <property type="project" value="UniProtKB-SubCell"/>
</dbReference>
<evidence type="ECO:0000256" key="3">
    <source>
        <dbReference type="ARBA" id="ARBA00022737"/>
    </source>
</evidence>
<dbReference type="InterPro" id="IPR013087">
    <property type="entry name" value="Znf_C2H2_type"/>
</dbReference>
<protein>
    <recommendedName>
        <fullName evidence="11">C2H2-type domain-containing protein</fullName>
    </recommendedName>
</protein>
<keyword evidence="8" id="KW-0539">Nucleus</keyword>
<feature type="domain" description="C2H2-type" evidence="11">
    <location>
        <begin position="93"/>
        <end position="120"/>
    </location>
</feature>
<evidence type="ECO:0000256" key="1">
    <source>
        <dbReference type="ARBA" id="ARBA00004123"/>
    </source>
</evidence>
<comment type="subcellular location">
    <subcellularLocation>
        <location evidence="1">Nucleus</location>
    </subcellularLocation>
</comment>
<evidence type="ECO:0000256" key="8">
    <source>
        <dbReference type="ARBA" id="ARBA00023242"/>
    </source>
</evidence>
<dbReference type="AlphaFoldDB" id="A0A9P1ENI3"/>
<evidence type="ECO:0000313" key="13">
    <source>
        <dbReference type="Proteomes" id="UP001152484"/>
    </source>
</evidence>
<feature type="compositionally biased region" description="Basic and acidic residues" evidence="10">
    <location>
        <begin position="120"/>
        <end position="129"/>
    </location>
</feature>
<evidence type="ECO:0000256" key="7">
    <source>
        <dbReference type="ARBA" id="ARBA00023163"/>
    </source>
</evidence>
<evidence type="ECO:0000256" key="5">
    <source>
        <dbReference type="ARBA" id="ARBA00022833"/>
    </source>
</evidence>
<evidence type="ECO:0000256" key="2">
    <source>
        <dbReference type="ARBA" id="ARBA00022723"/>
    </source>
</evidence>
<keyword evidence="5" id="KW-0862">Zinc</keyword>
<organism evidence="12 13">
    <name type="scientific">Cuscuta europaea</name>
    <name type="common">European dodder</name>
    <dbReference type="NCBI Taxonomy" id="41803"/>
    <lineage>
        <taxon>Eukaryota</taxon>
        <taxon>Viridiplantae</taxon>
        <taxon>Streptophyta</taxon>
        <taxon>Embryophyta</taxon>
        <taxon>Tracheophyta</taxon>
        <taxon>Spermatophyta</taxon>
        <taxon>Magnoliopsida</taxon>
        <taxon>eudicotyledons</taxon>
        <taxon>Gunneridae</taxon>
        <taxon>Pentapetalae</taxon>
        <taxon>asterids</taxon>
        <taxon>lamiids</taxon>
        <taxon>Solanales</taxon>
        <taxon>Convolvulaceae</taxon>
        <taxon>Cuscuteae</taxon>
        <taxon>Cuscuta</taxon>
        <taxon>Cuscuta subgen. Cuscuta</taxon>
    </lineage>
</organism>
<feature type="region of interest" description="Disordered" evidence="10">
    <location>
        <begin position="109"/>
        <end position="141"/>
    </location>
</feature>
<feature type="compositionally biased region" description="Low complexity" evidence="10">
    <location>
        <begin position="48"/>
        <end position="57"/>
    </location>
</feature>
<dbReference type="OrthoDB" id="6077919at2759"/>
<keyword evidence="7" id="KW-0804">Transcription</keyword>
<dbReference type="PROSITE" id="PS00028">
    <property type="entry name" value="ZINC_FINGER_C2H2_1"/>
    <property type="match status" value="2"/>
</dbReference>
<dbReference type="GO" id="GO:0008270">
    <property type="term" value="F:zinc ion binding"/>
    <property type="evidence" value="ECO:0007669"/>
    <property type="project" value="UniProtKB-KW"/>
</dbReference>
<dbReference type="Gene3D" id="3.30.160.60">
    <property type="entry name" value="Classic Zinc Finger"/>
    <property type="match status" value="1"/>
</dbReference>
<dbReference type="SMART" id="SM00355">
    <property type="entry name" value="ZnF_C2H2"/>
    <property type="match status" value="2"/>
</dbReference>
<comment type="caution">
    <text evidence="12">The sequence shown here is derived from an EMBL/GenBank/DDBJ whole genome shotgun (WGS) entry which is preliminary data.</text>
</comment>